<dbReference type="Gene3D" id="2.130.10.10">
    <property type="entry name" value="YVTN repeat-like/Quinoprotein amine dehydrogenase"/>
    <property type="match status" value="1"/>
</dbReference>
<sequence>MAALKKSMSTDERQIQVRFVTKQEKYALPEAPFSIPCGIKADLLSVLVNNLLQTRETGWEEVEFDFLISGEFVRLPVVEHLKLKDINTEVTIDIEYLERFPAPEPEDSLNHDDWVSASHCFKDWILTGSYDNTLHIWKTDGSHKTTIPGHCGPIKGVRWIEITGSLATFASVSHDQTVMIWTVDLETYAVERVHIGRGHERSIECVDVDKNSSFLATGGWDHMLKIWAATSDSVLTTEIDDGENQKLSTVNPGKSLRRTPLMTLPGHKEAISSVVWTESNEIFSSSWDHTIKLWDAELGGLKSEIVGNKSFFCVSYSPLNQTLVSASADRHVRLYDARSQEGSVVKSTFTSHVGWVSTVCWSTTHERLFISGGHDNILKLWDSRSPNAPLYDMVGHEGKILCADWSNPSLMTNPKGVKVKIKTKELGSALQEDSNLENLGNIEMDGELCASPLVEETNFEVLTGSIYDETRVRFIVNF</sequence>
<dbReference type="PRINTS" id="PR00320">
    <property type="entry name" value="GPROTEINBRPT"/>
</dbReference>
<dbReference type="CDD" id="cd00200">
    <property type="entry name" value="WD40"/>
    <property type="match status" value="1"/>
</dbReference>
<feature type="repeat" description="WD" evidence="7">
    <location>
        <begin position="349"/>
        <end position="385"/>
    </location>
</feature>
<reference evidence="9 10" key="1">
    <citation type="journal article" date="2023" name="Nucleic Acids Res.">
        <title>The hologenome of Daphnia magna reveals possible DNA methylation and microbiome-mediated evolution of the host genome.</title>
        <authorList>
            <person name="Chaturvedi A."/>
            <person name="Li X."/>
            <person name="Dhandapani V."/>
            <person name="Marshall H."/>
            <person name="Kissane S."/>
            <person name="Cuenca-Cambronero M."/>
            <person name="Asole G."/>
            <person name="Calvet F."/>
            <person name="Ruiz-Romero M."/>
            <person name="Marangio P."/>
            <person name="Guigo R."/>
            <person name="Rago D."/>
            <person name="Mirbahai L."/>
            <person name="Eastwood N."/>
            <person name="Colbourne J.K."/>
            <person name="Zhou J."/>
            <person name="Mallon E."/>
            <person name="Orsini L."/>
        </authorList>
    </citation>
    <scope>NUCLEOTIDE SEQUENCE [LARGE SCALE GENOMIC DNA]</scope>
    <source>
        <strain evidence="9">LRV0_1</strain>
    </source>
</reference>
<gene>
    <name evidence="9" type="ORF">OUZ56_012812</name>
</gene>
<evidence type="ECO:0000256" key="2">
    <source>
        <dbReference type="ARBA" id="ARBA00022552"/>
    </source>
</evidence>
<evidence type="ECO:0000256" key="7">
    <source>
        <dbReference type="PROSITE-ProRule" id="PRU00221"/>
    </source>
</evidence>
<proteinExistence type="inferred from homology"/>
<dbReference type="InterPro" id="IPR012972">
    <property type="entry name" value="NLE"/>
</dbReference>
<feature type="repeat" description="WD" evidence="7">
    <location>
        <begin position="196"/>
        <end position="237"/>
    </location>
</feature>
<dbReference type="HAMAP" id="MF_03029">
    <property type="entry name" value="WDR12"/>
    <property type="match status" value="1"/>
</dbReference>
<organism evidence="9 10">
    <name type="scientific">Daphnia magna</name>
    <dbReference type="NCBI Taxonomy" id="35525"/>
    <lineage>
        <taxon>Eukaryota</taxon>
        <taxon>Metazoa</taxon>
        <taxon>Ecdysozoa</taxon>
        <taxon>Arthropoda</taxon>
        <taxon>Crustacea</taxon>
        <taxon>Branchiopoda</taxon>
        <taxon>Diplostraca</taxon>
        <taxon>Cladocera</taxon>
        <taxon>Anomopoda</taxon>
        <taxon>Daphniidae</taxon>
        <taxon>Daphnia</taxon>
    </lineage>
</organism>
<comment type="function">
    <text evidence="6">Required for maturation of ribosomal RNAs and formation of the large ribosomal subunit.</text>
</comment>
<dbReference type="Proteomes" id="UP001234178">
    <property type="component" value="Unassembled WGS sequence"/>
</dbReference>
<comment type="similarity">
    <text evidence="6">Belongs to the WD repeat WDR12/YTM1 family.</text>
</comment>
<dbReference type="InterPro" id="IPR028599">
    <property type="entry name" value="WDR12/Ytm1"/>
</dbReference>
<evidence type="ECO:0000256" key="3">
    <source>
        <dbReference type="ARBA" id="ARBA00022574"/>
    </source>
</evidence>
<evidence type="ECO:0000256" key="5">
    <source>
        <dbReference type="ARBA" id="ARBA00023242"/>
    </source>
</evidence>
<protein>
    <recommendedName>
        <fullName evidence="6">Ribosome biogenesis protein WDR12 homolog</fullName>
    </recommendedName>
</protein>
<dbReference type="InterPro" id="IPR001680">
    <property type="entry name" value="WD40_rpt"/>
</dbReference>
<feature type="domain" description="NLE" evidence="8">
    <location>
        <begin position="15"/>
        <end position="81"/>
    </location>
</feature>
<dbReference type="EMBL" id="JAOYFB010000002">
    <property type="protein sequence ID" value="KAK4007659.1"/>
    <property type="molecule type" value="Genomic_DNA"/>
</dbReference>
<comment type="subcellular location">
    <subcellularLocation>
        <location evidence="6">Nucleus</location>
        <location evidence="6">Nucleolus</location>
    </subcellularLocation>
    <subcellularLocation>
        <location evidence="6">Nucleus</location>
        <location evidence="6">Nucleoplasm</location>
    </subcellularLocation>
</comment>
<evidence type="ECO:0000259" key="8">
    <source>
        <dbReference type="Pfam" id="PF08154"/>
    </source>
</evidence>
<keyword evidence="2 6" id="KW-0698">rRNA processing</keyword>
<dbReference type="Pfam" id="PF00400">
    <property type="entry name" value="WD40"/>
    <property type="match status" value="6"/>
</dbReference>
<keyword evidence="10" id="KW-1185">Reference proteome</keyword>
<keyword evidence="4" id="KW-0677">Repeat</keyword>
<dbReference type="SUPFAM" id="SSF50978">
    <property type="entry name" value="WD40 repeat-like"/>
    <property type="match status" value="1"/>
</dbReference>
<dbReference type="SMART" id="SM00320">
    <property type="entry name" value="WD40"/>
    <property type="match status" value="6"/>
</dbReference>
<comment type="caution">
    <text evidence="9">The sequence shown here is derived from an EMBL/GenBank/DDBJ whole genome shotgun (WGS) entry which is preliminary data.</text>
</comment>
<evidence type="ECO:0000313" key="10">
    <source>
        <dbReference type="Proteomes" id="UP001234178"/>
    </source>
</evidence>
<dbReference type="InterPro" id="IPR015943">
    <property type="entry name" value="WD40/YVTN_repeat-like_dom_sf"/>
</dbReference>
<dbReference type="InterPro" id="IPR020472">
    <property type="entry name" value="WD40_PAC1"/>
</dbReference>
<feature type="repeat" description="WD" evidence="7">
    <location>
        <begin position="264"/>
        <end position="295"/>
    </location>
</feature>
<name>A0ABQ9Z4X7_9CRUS</name>
<accession>A0ABQ9Z4X7</accession>
<dbReference type="PANTHER" id="PTHR19855">
    <property type="entry name" value="WD40 REPEAT PROTEIN 12, 37"/>
    <property type="match status" value="1"/>
</dbReference>
<dbReference type="InterPro" id="IPR036322">
    <property type="entry name" value="WD40_repeat_dom_sf"/>
</dbReference>
<evidence type="ECO:0000256" key="4">
    <source>
        <dbReference type="ARBA" id="ARBA00022737"/>
    </source>
</evidence>
<dbReference type="PANTHER" id="PTHR19855:SF11">
    <property type="entry name" value="RIBOSOME BIOGENESIS PROTEIN WDR12"/>
    <property type="match status" value="1"/>
</dbReference>
<keyword evidence="1 6" id="KW-0690">Ribosome biogenesis</keyword>
<dbReference type="Pfam" id="PF08154">
    <property type="entry name" value="NLE"/>
    <property type="match status" value="1"/>
</dbReference>
<keyword evidence="5 6" id="KW-0539">Nucleus</keyword>
<evidence type="ECO:0000256" key="1">
    <source>
        <dbReference type="ARBA" id="ARBA00022517"/>
    </source>
</evidence>
<keyword evidence="3 7" id="KW-0853">WD repeat</keyword>
<evidence type="ECO:0000256" key="6">
    <source>
        <dbReference type="HAMAP-Rule" id="MF_03029"/>
    </source>
</evidence>
<dbReference type="PROSITE" id="PS50294">
    <property type="entry name" value="WD_REPEATS_REGION"/>
    <property type="match status" value="3"/>
</dbReference>
<dbReference type="PROSITE" id="PS50082">
    <property type="entry name" value="WD_REPEATS_2"/>
    <property type="match status" value="3"/>
</dbReference>
<evidence type="ECO:0000313" key="9">
    <source>
        <dbReference type="EMBL" id="KAK4007659.1"/>
    </source>
</evidence>